<keyword evidence="1" id="KW-0732">Signal</keyword>
<evidence type="ECO:0000313" key="2">
    <source>
        <dbReference type="EMBL" id="KAJ4471084.1"/>
    </source>
</evidence>
<dbReference type="Proteomes" id="UP001150238">
    <property type="component" value="Unassembled WGS sequence"/>
</dbReference>
<name>A0A9W9A1B9_9AGAR</name>
<dbReference type="EMBL" id="JANVFS010000030">
    <property type="protein sequence ID" value="KAJ4471084.1"/>
    <property type="molecule type" value="Genomic_DNA"/>
</dbReference>
<feature type="chain" id="PRO_5040775695" evidence="1">
    <location>
        <begin position="21"/>
        <end position="136"/>
    </location>
</feature>
<feature type="signal peptide" evidence="1">
    <location>
        <begin position="1"/>
        <end position="20"/>
    </location>
</feature>
<gene>
    <name evidence="2" type="ORF">C8J55DRAFT_521791</name>
</gene>
<protein>
    <submittedName>
        <fullName evidence="2">Uncharacterized protein</fullName>
    </submittedName>
</protein>
<reference evidence="2" key="2">
    <citation type="journal article" date="2023" name="Proc. Natl. Acad. Sci. U.S.A.">
        <title>A global phylogenomic analysis of the shiitake genus Lentinula.</title>
        <authorList>
            <person name="Sierra-Patev S."/>
            <person name="Min B."/>
            <person name="Naranjo-Ortiz M."/>
            <person name="Looney B."/>
            <person name="Konkel Z."/>
            <person name="Slot J.C."/>
            <person name="Sakamoto Y."/>
            <person name="Steenwyk J.L."/>
            <person name="Rokas A."/>
            <person name="Carro J."/>
            <person name="Camarero S."/>
            <person name="Ferreira P."/>
            <person name="Molpeceres G."/>
            <person name="Ruiz-Duenas F.J."/>
            <person name="Serrano A."/>
            <person name="Henrissat B."/>
            <person name="Drula E."/>
            <person name="Hughes K.W."/>
            <person name="Mata J.L."/>
            <person name="Ishikawa N.K."/>
            <person name="Vargas-Isla R."/>
            <person name="Ushijima S."/>
            <person name="Smith C.A."/>
            <person name="Donoghue J."/>
            <person name="Ahrendt S."/>
            <person name="Andreopoulos W."/>
            <person name="He G."/>
            <person name="LaButti K."/>
            <person name="Lipzen A."/>
            <person name="Ng V."/>
            <person name="Riley R."/>
            <person name="Sandor L."/>
            <person name="Barry K."/>
            <person name="Martinez A.T."/>
            <person name="Xiao Y."/>
            <person name="Gibbons J.G."/>
            <person name="Terashima K."/>
            <person name="Grigoriev I.V."/>
            <person name="Hibbett D."/>
        </authorList>
    </citation>
    <scope>NUCLEOTIDE SEQUENCE</scope>
    <source>
        <strain evidence="2">Sp2 HRB7682 ss15</strain>
    </source>
</reference>
<proteinExistence type="predicted"/>
<accession>A0A9W9A1B9</accession>
<dbReference type="AlphaFoldDB" id="A0A9W9A1B9"/>
<sequence>MHFRAVCLFILGLLAVALQAAPPGVFRKPTYTYGPAQNQNLPIIRIQFQLPNDGVEGDPIISRDRLVHFFQKNHSNILIENSATQFISHDGRWPSTAANVIRMWWYITNSPTAQQDPNNPQTWYWAAMDDDDIVWN</sequence>
<comment type="caution">
    <text evidence="2">The sequence shown here is derived from an EMBL/GenBank/DDBJ whole genome shotgun (WGS) entry which is preliminary data.</text>
</comment>
<organism evidence="2 3">
    <name type="scientific">Lentinula lateritia</name>
    <dbReference type="NCBI Taxonomy" id="40482"/>
    <lineage>
        <taxon>Eukaryota</taxon>
        <taxon>Fungi</taxon>
        <taxon>Dikarya</taxon>
        <taxon>Basidiomycota</taxon>
        <taxon>Agaricomycotina</taxon>
        <taxon>Agaricomycetes</taxon>
        <taxon>Agaricomycetidae</taxon>
        <taxon>Agaricales</taxon>
        <taxon>Marasmiineae</taxon>
        <taxon>Omphalotaceae</taxon>
        <taxon>Lentinula</taxon>
    </lineage>
</organism>
<evidence type="ECO:0000256" key="1">
    <source>
        <dbReference type="SAM" id="SignalP"/>
    </source>
</evidence>
<evidence type="ECO:0000313" key="3">
    <source>
        <dbReference type="Proteomes" id="UP001150238"/>
    </source>
</evidence>
<reference evidence="2" key="1">
    <citation type="submission" date="2022-08" db="EMBL/GenBank/DDBJ databases">
        <authorList>
            <consortium name="DOE Joint Genome Institute"/>
            <person name="Min B."/>
            <person name="Riley R."/>
            <person name="Sierra-Patev S."/>
            <person name="Naranjo-Ortiz M."/>
            <person name="Looney B."/>
            <person name="Konkel Z."/>
            <person name="Slot J.C."/>
            <person name="Sakamoto Y."/>
            <person name="Steenwyk J.L."/>
            <person name="Rokas A."/>
            <person name="Carro J."/>
            <person name="Camarero S."/>
            <person name="Ferreira P."/>
            <person name="Molpeceres G."/>
            <person name="Ruiz-Duenas F.J."/>
            <person name="Serrano A."/>
            <person name="Henrissat B."/>
            <person name="Drula E."/>
            <person name="Hughes K.W."/>
            <person name="Mata J.L."/>
            <person name="Ishikawa N.K."/>
            <person name="Vargas-Isla R."/>
            <person name="Ushijima S."/>
            <person name="Smith C.A."/>
            <person name="Ahrendt S."/>
            <person name="Andreopoulos W."/>
            <person name="He G."/>
            <person name="Labutti K."/>
            <person name="Lipzen A."/>
            <person name="Ng V."/>
            <person name="Sandor L."/>
            <person name="Barry K."/>
            <person name="Martinez A.T."/>
            <person name="Xiao Y."/>
            <person name="Gibbons J.G."/>
            <person name="Terashima K."/>
            <person name="Hibbett D.S."/>
            <person name="Grigoriev I.V."/>
        </authorList>
    </citation>
    <scope>NUCLEOTIDE SEQUENCE</scope>
    <source>
        <strain evidence="2">Sp2 HRB7682 ss15</strain>
    </source>
</reference>